<dbReference type="RefSeq" id="WP_342068843.1">
    <property type="nucleotide sequence ID" value="NZ_CP151762.1"/>
</dbReference>
<sequence>MNKAITDGIVFDPLPFSTGLALWSSTDGTPGSDSYAASGSGVFVAADQDFAGCLELLKIDPTARVRYKGETPIIPGCYLQITARVKAVAGALPAVRIAGWPGEGGGVELAGVTTFGAAKQLTSYGQVVEVSAIVATADRSGVDLVWTGAEYGHFGIDLTGPTGGVVRLDDITITDVTSAFTRDLISMVDVRDYGAKGDGVTDDSAAFNAADAAANGRTVMVPAGDFLLANNVTIENRILFEGRIDQAPEYRFILQQDYNYDTYFKAFQDEEIAFKKAYQALINFADHDSLDLCGRRILLTEPVDMQAADPSRTRFETRRVIRNGQFQPADGAAWDTVEVTSQATYSASDDNRLTNVVNVASIPVGALVQGNGVGREIYVTSVNEPAQTVELSRPLFDAEGTQVFTFSRFQYMLDFSGYEKFSQFILDDIEFQGRGIASGIMLAPDGFTFHVRDCFINRPKDRGITSPGRGCQGMMIDRCQLISDEQSVPVANRVSIGFNANANDVKIRDNRTSKFKHFCVLAGSGNLMTGNHWFHGDDEVNGVRMGGIVLTLPNPKSIFTGNYCDNNFIEWTNEHDASPAFGTQFSFGGLTITGNMFTTNDVADWFNFIVIKPYGPGHFINGFAVIGNVFRSLNGRIDRVEHVDTTFADLDYSRTRSFVFEGNTFHNVNEPVSNPAFLTHRQATEATTWVMETNTALPFDGRALTVESVMPDGAITNAGNTRVHDLPWAEGEQGIDLRDVHLNWSQPVKGQVRYAVRMDQTG</sequence>
<dbReference type="Gene3D" id="2.160.20.10">
    <property type="entry name" value="Single-stranded right-handed beta-helix, Pectin lyase-like"/>
    <property type="match status" value="1"/>
</dbReference>
<organism evidence="2 3">
    <name type="scientific">Yoonia algicola</name>
    <dbReference type="NCBI Taxonomy" id="3137368"/>
    <lineage>
        <taxon>Bacteria</taxon>
        <taxon>Pseudomonadati</taxon>
        <taxon>Pseudomonadota</taxon>
        <taxon>Alphaproteobacteria</taxon>
        <taxon>Rhodobacterales</taxon>
        <taxon>Paracoccaceae</taxon>
        <taxon>Yoonia</taxon>
    </lineage>
</organism>
<dbReference type="KEGG" id="yag:AABB28_11070"/>
<keyword evidence="2" id="KW-0378">Hydrolase</keyword>
<keyword evidence="3" id="KW-1185">Reference proteome</keyword>
<feature type="domain" description="Rhamnogalacturonase A/B/Epimerase-like pectate lyase" evidence="1">
    <location>
        <begin position="188"/>
        <end position="242"/>
    </location>
</feature>
<protein>
    <submittedName>
        <fullName evidence="2">Glycosyl hydrolase family 28-related protein</fullName>
    </submittedName>
</protein>
<dbReference type="InterPro" id="IPR012334">
    <property type="entry name" value="Pectin_lyas_fold"/>
</dbReference>
<evidence type="ECO:0000259" key="1">
    <source>
        <dbReference type="Pfam" id="PF12708"/>
    </source>
</evidence>
<dbReference type="Pfam" id="PF12708">
    <property type="entry name" value="Pect-lyase_RHGA_epim"/>
    <property type="match status" value="1"/>
</dbReference>
<evidence type="ECO:0000313" key="3">
    <source>
        <dbReference type="Proteomes" id="UP001451782"/>
    </source>
</evidence>
<gene>
    <name evidence="2" type="ORF">AABB28_11070</name>
</gene>
<dbReference type="InterPro" id="IPR011050">
    <property type="entry name" value="Pectin_lyase_fold/virulence"/>
</dbReference>
<reference evidence="2 3" key="1">
    <citation type="submission" date="2024-04" db="EMBL/GenBank/DDBJ databases">
        <title>Phylogenomic analyses of a clade within the roseobacter group suggest taxonomic reassignments of species of the genera Aestuariivita, Citreicella, Loktanella, Nautella, Pelagibaca, Ruegeria, Thalassobius, Thiobacimonas and Tropicibacter, and the proposal o.</title>
        <authorList>
            <person name="Jeon C.O."/>
        </authorList>
    </citation>
    <scope>NUCLEOTIDE SEQUENCE [LARGE SCALE GENOMIC DNA]</scope>
    <source>
        <strain evidence="2 3">G8-12</strain>
    </source>
</reference>
<dbReference type="Proteomes" id="UP001451782">
    <property type="component" value="Chromosome"/>
</dbReference>
<dbReference type="InterPro" id="IPR024535">
    <property type="entry name" value="RHGA/B-epi-like_pectate_lyase"/>
</dbReference>
<accession>A0AAN0LZT5</accession>
<dbReference type="AlphaFoldDB" id="A0AAN0LZT5"/>
<dbReference type="EMBL" id="CP151762">
    <property type="protein sequence ID" value="WZU62439.1"/>
    <property type="molecule type" value="Genomic_DNA"/>
</dbReference>
<name>A0AAN0LZT5_9RHOB</name>
<dbReference type="GO" id="GO:0016787">
    <property type="term" value="F:hydrolase activity"/>
    <property type="evidence" value="ECO:0007669"/>
    <property type="project" value="UniProtKB-KW"/>
</dbReference>
<dbReference type="SUPFAM" id="SSF51126">
    <property type="entry name" value="Pectin lyase-like"/>
    <property type="match status" value="1"/>
</dbReference>
<evidence type="ECO:0000313" key="2">
    <source>
        <dbReference type="EMBL" id="WZU62439.1"/>
    </source>
</evidence>
<proteinExistence type="predicted"/>